<evidence type="ECO:0000256" key="1">
    <source>
        <dbReference type="SAM" id="MobiDB-lite"/>
    </source>
</evidence>
<dbReference type="OrthoDB" id="413723at2759"/>
<protein>
    <submittedName>
        <fullName evidence="2">Uncharacterized protein</fullName>
    </submittedName>
</protein>
<keyword evidence="3" id="KW-1185">Reference proteome</keyword>
<feature type="region of interest" description="Disordered" evidence="1">
    <location>
        <begin position="125"/>
        <end position="150"/>
    </location>
</feature>
<comment type="caution">
    <text evidence="2">The sequence shown here is derived from an EMBL/GenBank/DDBJ whole genome shotgun (WGS) entry which is preliminary data.</text>
</comment>
<sequence>MGIKSGDSSEMERRNNIGTMVDSLIRLYKRKKNLFDVQAGGAAVTGSRIEIGKGSRTENETQMKTEKGTGTAIENRTGVENEGRIVIRIKKGRVNNTGPIKQITGCQCELRTRCTLFTIAHGTRAPGPGGRSNFASFQEERAPDDGSSQSLMGAYVTAHLEK</sequence>
<reference evidence="2 3" key="1">
    <citation type="journal article" date="2019" name="Commun. Biol.">
        <title>The bagworm genome reveals a unique fibroin gene that provides high tensile strength.</title>
        <authorList>
            <person name="Kono N."/>
            <person name="Nakamura H."/>
            <person name="Ohtoshi R."/>
            <person name="Tomita M."/>
            <person name="Numata K."/>
            <person name="Arakawa K."/>
        </authorList>
    </citation>
    <scope>NUCLEOTIDE SEQUENCE [LARGE SCALE GENOMIC DNA]</scope>
</reference>
<organism evidence="2 3">
    <name type="scientific">Eumeta variegata</name>
    <name type="common">Bagworm moth</name>
    <name type="synonym">Eumeta japonica</name>
    <dbReference type="NCBI Taxonomy" id="151549"/>
    <lineage>
        <taxon>Eukaryota</taxon>
        <taxon>Metazoa</taxon>
        <taxon>Ecdysozoa</taxon>
        <taxon>Arthropoda</taxon>
        <taxon>Hexapoda</taxon>
        <taxon>Insecta</taxon>
        <taxon>Pterygota</taxon>
        <taxon>Neoptera</taxon>
        <taxon>Endopterygota</taxon>
        <taxon>Lepidoptera</taxon>
        <taxon>Glossata</taxon>
        <taxon>Ditrysia</taxon>
        <taxon>Tineoidea</taxon>
        <taxon>Psychidae</taxon>
        <taxon>Oiketicinae</taxon>
        <taxon>Eumeta</taxon>
    </lineage>
</organism>
<name>A0A4C1T0U0_EUMVA</name>
<proteinExistence type="predicted"/>
<evidence type="ECO:0000313" key="3">
    <source>
        <dbReference type="Proteomes" id="UP000299102"/>
    </source>
</evidence>
<dbReference type="AlphaFoldDB" id="A0A4C1T0U0"/>
<dbReference type="Proteomes" id="UP000299102">
    <property type="component" value="Unassembled WGS sequence"/>
</dbReference>
<gene>
    <name evidence="2" type="ORF">EVAR_2879_1</name>
</gene>
<evidence type="ECO:0000313" key="2">
    <source>
        <dbReference type="EMBL" id="GBP08069.1"/>
    </source>
</evidence>
<dbReference type="EMBL" id="BGZK01000029">
    <property type="protein sequence ID" value="GBP08069.1"/>
    <property type="molecule type" value="Genomic_DNA"/>
</dbReference>
<accession>A0A4C1T0U0</accession>